<dbReference type="EMBL" id="CP061839">
    <property type="protein sequence ID" value="QOW60511.1"/>
    <property type="molecule type" value="Genomic_DNA"/>
</dbReference>
<dbReference type="PANTHER" id="PTHR43019">
    <property type="entry name" value="SERINE ENDOPROTEASE DEGS"/>
    <property type="match status" value="1"/>
</dbReference>
<dbReference type="AlphaFoldDB" id="A0A7S7AWW2"/>
<protein>
    <submittedName>
        <fullName evidence="2">Trypsin-like peptidase domain-containing protein</fullName>
    </submittedName>
</protein>
<dbReference type="RefSeq" id="WP_194076027.1">
    <property type="nucleotide sequence ID" value="NZ_CP061839.1"/>
</dbReference>
<organism evidence="2 3">
    <name type="scientific">Treponema pedis</name>
    <dbReference type="NCBI Taxonomy" id="409322"/>
    <lineage>
        <taxon>Bacteria</taxon>
        <taxon>Pseudomonadati</taxon>
        <taxon>Spirochaetota</taxon>
        <taxon>Spirochaetia</taxon>
        <taxon>Spirochaetales</taxon>
        <taxon>Treponemataceae</taxon>
        <taxon>Treponema</taxon>
    </lineage>
</organism>
<accession>A0A7S7AWW2</accession>
<reference evidence="2 3" key="1">
    <citation type="submission" date="2020-09" db="EMBL/GenBank/DDBJ databases">
        <title>Characterization of Treponema spp. from bovine digital dermatitis in Korea.</title>
        <authorList>
            <person name="Espiritu H.M."/>
            <person name="Cho Y.I."/>
            <person name="Mamuad L."/>
        </authorList>
    </citation>
    <scope>NUCLEOTIDE SEQUENCE [LARGE SCALE GENOMIC DNA]</scope>
    <source>
        <strain evidence="2 3">KS1</strain>
    </source>
</reference>
<dbReference type="InterPro" id="IPR009003">
    <property type="entry name" value="Peptidase_S1_PA"/>
</dbReference>
<sequence>MKIKVFMLCFLFALGSIGFADIRDCVCIVKPEYGKKITGFMEEAEGELSRSGYFDIAEYFRGAAKGIFGSGFFIKEKGNVYVLTNYHVVAYASAVTVEIENAEGEITKIDGCPIVAINEQLDLAAAEVPAGKVKSFLTFAESEPPEGTDVWSAGYPALGKKPLWQLGKGSVTNAKARLPKEIDPKKSYFIQHSAQIDSGNSGGPLLQKDSKSPNGYTVVGINSSSAIFRQAANFSIPISSIKTFLSERVFASQKNIEVSVETALKEFTDILTHFEIKNEEEKHEEESRRLRKLALFISEDEAINNGLDIYMETLRKAPKRFRSEILSATVFGNPIDGVRTAIAYTLYTSLNPEKNNYKPEKEPSITTLKKDGKNYEFVLTESEGKNKKLFTVWKNTFATWQLDGFNFGSEAKASAENPGKTDKKSGKKNDKKANAGIYIDEMPSRFRIKLSYTGLKNKEDGWRSGGMAGLFYSFKYFELGGQIIIGKPRSVVKPFLSKPSKIAVGVEPEFRIHLPINVKEEVYIIPNAFGGAGMLFPDIDIFMQYGAGLEFIPAAFNTLSVEAGCILRSYLTGVKQTEAGLLLSFSFRF</sequence>
<dbReference type="SUPFAM" id="SSF50494">
    <property type="entry name" value="Trypsin-like serine proteases"/>
    <property type="match status" value="1"/>
</dbReference>
<keyword evidence="1" id="KW-0732">Signal</keyword>
<dbReference type="PANTHER" id="PTHR43019:SF23">
    <property type="entry name" value="PROTEASE DO-LIKE 5, CHLOROPLASTIC"/>
    <property type="match status" value="1"/>
</dbReference>
<feature type="signal peptide" evidence="1">
    <location>
        <begin position="1"/>
        <end position="20"/>
    </location>
</feature>
<dbReference type="Gene3D" id="2.40.10.120">
    <property type="match status" value="1"/>
</dbReference>
<evidence type="ECO:0000256" key="1">
    <source>
        <dbReference type="SAM" id="SignalP"/>
    </source>
</evidence>
<dbReference type="Pfam" id="PF13365">
    <property type="entry name" value="Trypsin_2"/>
    <property type="match status" value="1"/>
</dbReference>
<name>A0A7S7AWW2_9SPIR</name>
<proteinExistence type="predicted"/>
<evidence type="ECO:0000313" key="3">
    <source>
        <dbReference type="Proteomes" id="UP000593915"/>
    </source>
</evidence>
<dbReference type="Proteomes" id="UP000593915">
    <property type="component" value="Chromosome"/>
</dbReference>
<gene>
    <name evidence="2" type="ORF">IFE08_11975</name>
</gene>
<evidence type="ECO:0000313" key="2">
    <source>
        <dbReference type="EMBL" id="QOW60511.1"/>
    </source>
</evidence>
<feature type="chain" id="PRO_5032718250" evidence="1">
    <location>
        <begin position="21"/>
        <end position="589"/>
    </location>
</feature>